<dbReference type="STRING" id="9544.ENSMMUP00000056321"/>
<keyword evidence="8" id="KW-1185">Reference proteome</keyword>
<dbReference type="VGNC" id="VGNC:75022">
    <property type="gene designation" value="MTURN"/>
</dbReference>
<reference evidence="7" key="2">
    <citation type="submission" date="2019-01" db="EMBL/GenBank/DDBJ databases">
        <authorList>
            <person name="Graves T."/>
            <person name="Eichler E.E."/>
            <person name="Wilson R.K."/>
        </authorList>
    </citation>
    <scope>NUCLEOTIDE SEQUENCE [LARGE SCALE GENOMIC DNA]</scope>
    <source>
        <strain evidence="7">17573</strain>
    </source>
</reference>
<feature type="compositionally biased region" description="Gly residues" evidence="6">
    <location>
        <begin position="43"/>
        <end position="57"/>
    </location>
</feature>
<dbReference type="Bgee" id="ENSMMUG00000012539">
    <property type="expression patterns" value="Expressed in Ammon's horn and 21 other cell types or tissues"/>
</dbReference>
<keyword evidence="4" id="KW-0217">Developmental protein</keyword>
<dbReference type="InParanoid" id="A0A1D5R7N1"/>
<feature type="region of interest" description="Disordered" evidence="6">
    <location>
        <begin position="8"/>
        <end position="117"/>
    </location>
</feature>
<dbReference type="ExpressionAtlas" id="A0A1D5R7N1">
    <property type="expression patterns" value="baseline"/>
</dbReference>
<feature type="compositionally biased region" description="Basic and acidic residues" evidence="6">
    <location>
        <begin position="265"/>
        <end position="275"/>
    </location>
</feature>
<dbReference type="GO" id="GO:0005737">
    <property type="term" value="C:cytoplasm"/>
    <property type="evidence" value="ECO:0000318"/>
    <property type="project" value="GO_Central"/>
</dbReference>
<dbReference type="GO" id="GO:0045654">
    <property type="term" value="P:positive regulation of megakaryocyte differentiation"/>
    <property type="evidence" value="ECO:0000318"/>
    <property type="project" value="GO_Central"/>
</dbReference>
<keyword evidence="5" id="KW-0963">Cytoplasm</keyword>
<dbReference type="Pfam" id="PF15167">
    <property type="entry name" value="DUF4581"/>
    <property type="match status" value="1"/>
</dbReference>
<dbReference type="GO" id="GO:0023051">
    <property type="term" value="P:regulation of signaling"/>
    <property type="evidence" value="ECO:0000318"/>
    <property type="project" value="GO_Central"/>
</dbReference>
<reference evidence="8" key="1">
    <citation type="journal article" date="2007" name="Science">
        <title>Evolutionary and biomedical insights from the rhesus macaque genome.</title>
        <authorList>
            <person name="Gibbs R.A."/>
            <person name="Rogers J."/>
            <person name="Katze M.G."/>
            <person name="Bumgarner R."/>
            <person name="Weinstock G.M."/>
            <person name="Mardis E.R."/>
            <person name="Remington K.A."/>
            <person name="Strausberg R.L."/>
            <person name="Venter J.C."/>
            <person name="Wilson R.K."/>
            <person name="Batzer M.A."/>
            <person name="Bustamante C.D."/>
            <person name="Eichler E.E."/>
            <person name="Hahn M.W."/>
            <person name="Hardison R.C."/>
            <person name="Makova K.D."/>
            <person name="Miller W."/>
            <person name="Milosavljevic A."/>
            <person name="Palermo R.E."/>
            <person name="Siepel A."/>
            <person name="Sikela J.M."/>
            <person name="Attaway T."/>
            <person name="Bell S."/>
            <person name="Bernard K.E."/>
            <person name="Buhay C.J."/>
            <person name="Chandrabose M.N."/>
            <person name="Dao M."/>
            <person name="Davis C."/>
            <person name="Delehaunty K.D."/>
            <person name="Ding Y."/>
            <person name="Dinh H.H."/>
            <person name="Dugan-Rocha S."/>
            <person name="Fulton L.A."/>
            <person name="Gabisi R.A."/>
            <person name="Garner T.T."/>
            <person name="Godfrey J."/>
            <person name="Hawes A.C."/>
            <person name="Hernandez J."/>
            <person name="Hines S."/>
            <person name="Holder M."/>
            <person name="Hume J."/>
            <person name="Jhangiani S.N."/>
            <person name="Joshi V."/>
            <person name="Khan Z.M."/>
            <person name="Kirkness E.F."/>
            <person name="Cree A."/>
            <person name="Fowler R.G."/>
            <person name="Lee S."/>
            <person name="Lewis L.R."/>
            <person name="Li Z."/>
            <person name="Liu Y.-S."/>
            <person name="Moore S.M."/>
            <person name="Muzny D."/>
            <person name="Nazareth L.V."/>
            <person name="Ngo D.N."/>
            <person name="Okwuonu G.O."/>
            <person name="Pai G."/>
            <person name="Parker D."/>
            <person name="Paul H.A."/>
            <person name="Pfannkoch C."/>
            <person name="Pohl C.S."/>
            <person name="Rogers Y.-H.C."/>
            <person name="Ruiz S.J."/>
            <person name="Sabo A."/>
            <person name="Santibanez J."/>
            <person name="Schneider B.W."/>
            <person name="Smith S.M."/>
            <person name="Sodergren E."/>
            <person name="Svatek A.F."/>
            <person name="Utterback T.R."/>
            <person name="Vattathil S."/>
            <person name="Warren W."/>
            <person name="White C.S."/>
            <person name="Chinwalla A.T."/>
            <person name="Feng Y."/>
            <person name="Halpern A.L."/>
            <person name="Hillier L.W."/>
            <person name="Huang X."/>
            <person name="Minx P."/>
            <person name="Nelson J.O."/>
            <person name="Pepin K.H."/>
            <person name="Qin X."/>
            <person name="Sutton G.G."/>
            <person name="Venter E."/>
            <person name="Walenz B.P."/>
            <person name="Wallis J.W."/>
            <person name="Worley K.C."/>
            <person name="Yang S.-P."/>
            <person name="Jones S.M."/>
            <person name="Marra M.A."/>
            <person name="Rocchi M."/>
            <person name="Schein J.E."/>
            <person name="Baertsch R."/>
            <person name="Clarke L."/>
            <person name="Csuros M."/>
            <person name="Glasscock J."/>
            <person name="Harris R.A."/>
            <person name="Havlak P."/>
            <person name="Jackson A.R."/>
            <person name="Jiang H."/>
            <person name="Liu Y."/>
            <person name="Messina D.N."/>
            <person name="Shen Y."/>
            <person name="Song H.X.-Z."/>
            <person name="Wylie T."/>
            <person name="Zhang L."/>
            <person name="Birney E."/>
            <person name="Han K."/>
            <person name="Konkel M.K."/>
            <person name="Lee J."/>
            <person name="Smit A.F.A."/>
            <person name="Ullmer B."/>
            <person name="Wang H."/>
            <person name="Xing J."/>
            <person name="Burhans R."/>
            <person name="Cheng Z."/>
            <person name="Karro J.E."/>
            <person name="Ma J."/>
            <person name="Raney B."/>
            <person name="She X."/>
            <person name="Cox M.J."/>
            <person name="Demuth J.P."/>
            <person name="Dumas L.J."/>
            <person name="Han S.-G."/>
            <person name="Hopkins J."/>
            <person name="Karimpour-Fard A."/>
            <person name="Kim Y.H."/>
            <person name="Pollack J.R."/>
            <person name="Vinar T."/>
            <person name="Addo-Quaye C."/>
            <person name="Degenhardt J."/>
            <person name="Denby A."/>
            <person name="Hubisz M.J."/>
            <person name="Indap A."/>
            <person name="Kosiol C."/>
            <person name="Lahn B.T."/>
            <person name="Lawson H.A."/>
            <person name="Marklein A."/>
            <person name="Nielsen R."/>
            <person name="Vallender E.J."/>
            <person name="Clark A.G."/>
            <person name="Ferguson B."/>
            <person name="Hernandez R.D."/>
            <person name="Hirani K."/>
            <person name="Kehrer-Sawatzki H."/>
            <person name="Kolb J."/>
            <person name="Patil S."/>
            <person name="Pu L.-L."/>
            <person name="Ren Y."/>
            <person name="Smith D.G."/>
            <person name="Wheeler D.A."/>
            <person name="Schenck I."/>
            <person name="Ball E.V."/>
            <person name="Chen R."/>
            <person name="Cooper D.N."/>
            <person name="Giardine B."/>
            <person name="Hsu F."/>
            <person name="Kent W.J."/>
            <person name="Lesk A."/>
            <person name="Nelson D.L."/>
            <person name="O'brien W.E."/>
            <person name="Pruefer K."/>
            <person name="Stenson P.D."/>
            <person name="Wallace J.C."/>
            <person name="Ke H."/>
            <person name="Liu X.-M."/>
            <person name="Wang P."/>
            <person name="Xiang A.P."/>
            <person name="Yang F."/>
            <person name="Barber G.P."/>
            <person name="Haussler D."/>
            <person name="Karolchik D."/>
            <person name="Kern A.D."/>
            <person name="Kuhn R.M."/>
            <person name="Smith K.E."/>
            <person name="Zwieg A.S."/>
        </authorList>
    </citation>
    <scope>NUCLEOTIDE SEQUENCE [LARGE SCALE GENOMIC DNA]</scope>
    <source>
        <strain evidence="8">17573</strain>
    </source>
</reference>
<evidence type="ECO:0000313" key="8">
    <source>
        <dbReference type="Proteomes" id="UP000006718"/>
    </source>
</evidence>
<name>A0A1D5R7N1_MACMU</name>
<feature type="region of interest" description="Disordered" evidence="6">
    <location>
        <begin position="241"/>
        <end position="275"/>
    </location>
</feature>
<gene>
    <name evidence="7 9" type="primary">MTURN</name>
</gene>
<proteinExistence type="inferred from homology"/>
<feature type="compositionally biased region" description="Low complexity" evidence="6">
    <location>
        <begin position="27"/>
        <end position="42"/>
    </location>
</feature>
<accession>A0A1D5R7N1</accession>
<dbReference type="Proteomes" id="UP000006718">
    <property type="component" value="Chromosome 3"/>
</dbReference>
<dbReference type="InterPro" id="IPR027892">
    <property type="entry name" value="Maturin"/>
</dbReference>
<comment type="subcellular location">
    <subcellularLocation>
        <location evidence="1">Cytoplasm</location>
    </subcellularLocation>
</comment>
<sequence length="294" mass="31509">MLRVCLKIKGGGSAQENPSAHGGAGCPSRRPASRPGRANPLGGPQGGGGRRGGGGAAGAAPRCPRPPPAPLRTACKQSPPAQPGPVGARAGRAERRAARPGGGRRGAGGRAAAGGGRGAAMDFQQLADVAEKWCSNTPFELIATEETERRMDFYADPGVSFYVLCPDNGCGDNFHVWSESEDCLPFLQLAQDYISSCGKKTLHEVLEKVFKSFRPYDGLKSYWGFRMQMTMRLKSTVLTWKKRSQRQTTPRWGSASSKSGGSPEKQSDLTEGKHGREEMQSALFMYFLSVRMSV</sequence>
<evidence type="ECO:0000256" key="5">
    <source>
        <dbReference type="ARBA" id="ARBA00022490"/>
    </source>
</evidence>
<evidence type="ECO:0000256" key="6">
    <source>
        <dbReference type="SAM" id="MobiDB-lite"/>
    </source>
</evidence>
<protein>
    <recommendedName>
        <fullName evidence="3">Maturin</fullName>
    </recommendedName>
</protein>
<dbReference type="AlphaFoldDB" id="A0A1D5R7N1"/>
<evidence type="ECO:0000256" key="2">
    <source>
        <dbReference type="ARBA" id="ARBA00006587"/>
    </source>
</evidence>
<feature type="compositionally biased region" description="Gly residues" evidence="6">
    <location>
        <begin position="100"/>
        <end position="117"/>
    </location>
</feature>
<reference evidence="7" key="4">
    <citation type="submission" date="2025-09" db="UniProtKB">
        <authorList>
            <consortium name="Ensembl"/>
        </authorList>
    </citation>
    <scope>IDENTIFICATION</scope>
    <source>
        <strain evidence="7">17573</strain>
    </source>
</reference>
<dbReference type="PANTHER" id="PTHR32008">
    <property type="entry name" value="MATURIN"/>
    <property type="match status" value="1"/>
</dbReference>
<dbReference type="PANTHER" id="PTHR32008:SF2">
    <property type="entry name" value="MATURIN"/>
    <property type="match status" value="1"/>
</dbReference>
<evidence type="ECO:0000256" key="4">
    <source>
        <dbReference type="ARBA" id="ARBA00022473"/>
    </source>
</evidence>
<dbReference type="Ensembl" id="ENSMMUT00000061826.2">
    <property type="protein sequence ID" value="ENSMMUP00000056321.2"/>
    <property type="gene ID" value="ENSMMUG00000012539.4"/>
</dbReference>
<evidence type="ECO:0000256" key="1">
    <source>
        <dbReference type="ARBA" id="ARBA00004496"/>
    </source>
</evidence>
<dbReference type="GeneTree" id="ENSGT00500000045044"/>
<organism evidence="7 8">
    <name type="scientific">Macaca mulatta</name>
    <name type="common">Rhesus macaque</name>
    <dbReference type="NCBI Taxonomy" id="9544"/>
    <lineage>
        <taxon>Eukaryota</taxon>
        <taxon>Metazoa</taxon>
        <taxon>Chordata</taxon>
        <taxon>Craniata</taxon>
        <taxon>Vertebrata</taxon>
        <taxon>Euteleostomi</taxon>
        <taxon>Mammalia</taxon>
        <taxon>Eutheria</taxon>
        <taxon>Euarchontoglires</taxon>
        <taxon>Primates</taxon>
        <taxon>Haplorrhini</taxon>
        <taxon>Catarrhini</taxon>
        <taxon>Cercopithecidae</taxon>
        <taxon>Cercopithecinae</taxon>
        <taxon>Macaca</taxon>
    </lineage>
</organism>
<comment type="similarity">
    <text evidence="2">Belongs to the MTURN family.</text>
</comment>
<dbReference type="VEuPathDB" id="HostDB:ENSMMUG00000012539"/>
<reference evidence="7" key="3">
    <citation type="submission" date="2025-08" db="UniProtKB">
        <authorList>
            <consortium name="Ensembl"/>
        </authorList>
    </citation>
    <scope>IDENTIFICATION</scope>
    <source>
        <strain evidence="7">17573</strain>
    </source>
</reference>
<evidence type="ECO:0000313" key="7">
    <source>
        <dbReference type="Ensembl" id="ENSMMUP00000056321.2"/>
    </source>
</evidence>
<evidence type="ECO:0000313" key="9">
    <source>
        <dbReference type="VGNC" id="VGNC:75022"/>
    </source>
</evidence>
<evidence type="ECO:0000256" key="3">
    <source>
        <dbReference type="ARBA" id="ARBA00016055"/>
    </source>
</evidence>
<feature type="compositionally biased region" description="Polar residues" evidence="6">
    <location>
        <begin position="246"/>
        <end position="260"/>
    </location>
</feature>